<dbReference type="SUPFAM" id="SSF103481">
    <property type="entry name" value="Multidrug resistance efflux transporter EmrE"/>
    <property type="match status" value="1"/>
</dbReference>
<dbReference type="InterPro" id="IPR037185">
    <property type="entry name" value="EmrE-like"/>
</dbReference>
<feature type="transmembrane region" description="Helical" evidence="5">
    <location>
        <begin position="123"/>
        <end position="143"/>
    </location>
</feature>
<feature type="transmembrane region" description="Helical" evidence="5">
    <location>
        <begin position="245"/>
        <end position="265"/>
    </location>
</feature>
<sequence>MNFSLNNYKNIILLFLLSSLWALHFSLVKIVDADNNPLSILVSLLAILSLLFFFFLLFKKQIFKITLKKSIFFSVAGLFAYIVPLSIEFIVAPKIEAGILTLIISIVPVFTLLIVWTFRLLDVTTKLVIGTLFGLFGLSILLIGDLNNISLNIWSIYALIIPLSYAFDAIFMEKFWPKNLNTTQVAFGECVASLLFVILLSTFFGNNFEDYSQWLFFPSFWFLTIVTFIEVWLFFYMLNKIGAVFVNLSSYLVMPIGFVWGYLFFDETFTFIKFLSTLLICISIFMLGKQKYKIKNIPIE</sequence>
<feature type="transmembrane region" description="Helical" evidence="5">
    <location>
        <begin position="183"/>
        <end position="204"/>
    </location>
</feature>
<dbReference type="GO" id="GO:0016020">
    <property type="term" value="C:membrane"/>
    <property type="evidence" value="ECO:0007669"/>
    <property type="project" value="UniProtKB-SubCell"/>
</dbReference>
<gene>
    <name evidence="7" type="ORF">METZ01_LOCUS121478</name>
</gene>
<evidence type="ECO:0000256" key="4">
    <source>
        <dbReference type="ARBA" id="ARBA00023136"/>
    </source>
</evidence>
<comment type="subcellular location">
    <subcellularLocation>
        <location evidence="1">Membrane</location>
        <topology evidence="1">Multi-pass membrane protein</topology>
    </subcellularLocation>
</comment>
<feature type="transmembrane region" description="Helical" evidence="5">
    <location>
        <begin position="38"/>
        <end position="58"/>
    </location>
</feature>
<evidence type="ECO:0000256" key="5">
    <source>
        <dbReference type="SAM" id="Phobius"/>
    </source>
</evidence>
<evidence type="ECO:0000313" key="7">
    <source>
        <dbReference type="EMBL" id="SVA68624.1"/>
    </source>
</evidence>
<evidence type="ECO:0000256" key="3">
    <source>
        <dbReference type="ARBA" id="ARBA00022989"/>
    </source>
</evidence>
<dbReference type="InterPro" id="IPR000620">
    <property type="entry name" value="EamA_dom"/>
</dbReference>
<feature type="transmembrane region" description="Helical" evidence="5">
    <location>
        <begin position="271"/>
        <end position="288"/>
    </location>
</feature>
<name>A0A381XV10_9ZZZZ</name>
<feature type="transmembrane region" description="Helical" evidence="5">
    <location>
        <begin position="149"/>
        <end position="171"/>
    </location>
</feature>
<proteinExistence type="predicted"/>
<dbReference type="InterPro" id="IPR050638">
    <property type="entry name" value="AA-Vitamin_Transporters"/>
</dbReference>
<feature type="domain" description="EamA" evidence="6">
    <location>
        <begin position="11"/>
        <end position="142"/>
    </location>
</feature>
<protein>
    <recommendedName>
        <fullName evidence="6">EamA domain-containing protein</fullName>
    </recommendedName>
</protein>
<accession>A0A381XV10</accession>
<reference evidence="7" key="1">
    <citation type="submission" date="2018-05" db="EMBL/GenBank/DDBJ databases">
        <authorList>
            <person name="Lanie J.A."/>
            <person name="Ng W.-L."/>
            <person name="Kazmierczak K.M."/>
            <person name="Andrzejewski T.M."/>
            <person name="Davidsen T.M."/>
            <person name="Wayne K.J."/>
            <person name="Tettelin H."/>
            <person name="Glass J.I."/>
            <person name="Rusch D."/>
            <person name="Podicherti R."/>
            <person name="Tsui H.-C.T."/>
            <person name="Winkler M.E."/>
        </authorList>
    </citation>
    <scope>NUCLEOTIDE SEQUENCE</scope>
</reference>
<dbReference type="PANTHER" id="PTHR32322">
    <property type="entry name" value="INNER MEMBRANE TRANSPORTER"/>
    <property type="match status" value="1"/>
</dbReference>
<keyword evidence="2 5" id="KW-0812">Transmembrane</keyword>
<keyword evidence="4 5" id="KW-0472">Membrane</keyword>
<feature type="transmembrane region" description="Helical" evidence="5">
    <location>
        <begin position="97"/>
        <end position="116"/>
    </location>
</feature>
<feature type="transmembrane region" description="Helical" evidence="5">
    <location>
        <begin position="70"/>
        <end position="91"/>
    </location>
</feature>
<evidence type="ECO:0000259" key="6">
    <source>
        <dbReference type="Pfam" id="PF00892"/>
    </source>
</evidence>
<evidence type="ECO:0000256" key="2">
    <source>
        <dbReference type="ARBA" id="ARBA00022692"/>
    </source>
</evidence>
<dbReference type="EMBL" id="UINC01016492">
    <property type="protein sequence ID" value="SVA68624.1"/>
    <property type="molecule type" value="Genomic_DNA"/>
</dbReference>
<organism evidence="7">
    <name type="scientific">marine metagenome</name>
    <dbReference type="NCBI Taxonomy" id="408172"/>
    <lineage>
        <taxon>unclassified sequences</taxon>
        <taxon>metagenomes</taxon>
        <taxon>ecological metagenomes</taxon>
    </lineage>
</organism>
<feature type="transmembrane region" description="Helical" evidence="5">
    <location>
        <begin position="216"/>
        <end position="238"/>
    </location>
</feature>
<evidence type="ECO:0000256" key="1">
    <source>
        <dbReference type="ARBA" id="ARBA00004141"/>
    </source>
</evidence>
<dbReference type="Pfam" id="PF00892">
    <property type="entry name" value="EamA"/>
    <property type="match status" value="2"/>
</dbReference>
<dbReference type="PANTHER" id="PTHR32322:SF2">
    <property type="entry name" value="EAMA DOMAIN-CONTAINING PROTEIN"/>
    <property type="match status" value="1"/>
</dbReference>
<feature type="domain" description="EamA" evidence="6">
    <location>
        <begin position="153"/>
        <end position="287"/>
    </location>
</feature>
<dbReference type="AlphaFoldDB" id="A0A381XV10"/>
<keyword evidence="3 5" id="KW-1133">Transmembrane helix</keyword>